<evidence type="ECO:0000313" key="1">
    <source>
        <dbReference type="EMBL" id="CAD0093869.1"/>
    </source>
</evidence>
<evidence type="ECO:0000313" key="2">
    <source>
        <dbReference type="Proteomes" id="UP000714618"/>
    </source>
</evidence>
<reference evidence="1" key="1">
    <citation type="submission" date="2020-06" db="EMBL/GenBank/DDBJ databases">
        <authorList>
            <person name="Onetto C."/>
        </authorList>
    </citation>
    <scope>NUCLEOTIDE SEQUENCE</scope>
</reference>
<comment type="caution">
    <text evidence="1">The sequence shown here is derived from an EMBL/GenBank/DDBJ whole genome shotgun (WGS) entry which is preliminary data.</text>
</comment>
<dbReference type="EMBL" id="CAIJEO010000005">
    <property type="protein sequence ID" value="CAD0093869.1"/>
    <property type="molecule type" value="Genomic_DNA"/>
</dbReference>
<accession>A0A9N8JTG8</accession>
<proteinExistence type="predicted"/>
<organism evidence="1 2">
    <name type="scientific">Aureobasidium mustum</name>
    <dbReference type="NCBI Taxonomy" id="2773714"/>
    <lineage>
        <taxon>Eukaryota</taxon>
        <taxon>Fungi</taxon>
        <taxon>Dikarya</taxon>
        <taxon>Ascomycota</taxon>
        <taxon>Pezizomycotina</taxon>
        <taxon>Dothideomycetes</taxon>
        <taxon>Dothideomycetidae</taxon>
        <taxon>Dothideales</taxon>
        <taxon>Saccotheciaceae</taxon>
        <taxon>Aureobasidium</taxon>
    </lineage>
</organism>
<protein>
    <submittedName>
        <fullName evidence="1">Uncharacterized protein</fullName>
    </submittedName>
</protein>
<sequence length="265" mass="27528">MVYTHRCTLCLRSNKIKDCASDHNMRSHLGAPSTHNMGPFECQIPGCGLRSQRQDRNNNHGNHQAVWAQPQALITALNREVQACQQALINAAAAPVPPVAAAANVVPPVVVPAVAVPPATVPPVAIPPVVAAATAAPPVAAATNVAPAVVPPAVVGPPQAVPTGASIAAAQGLNAVQGPPASVQGPPTAAQVPLVAVPTVQVPDPVPAAQVPAATTAADAGDDQFKYGHFKYEMDNFELRHAGETRDDIEAQYEKEQKLWYQLDE</sequence>
<name>A0A9N8JTG8_9PEZI</name>
<dbReference type="Proteomes" id="UP000714618">
    <property type="component" value="Unassembled WGS sequence"/>
</dbReference>
<keyword evidence="2" id="KW-1185">Reference proteome</keyword>
<dbReference type="AlphaFoldDB" id="A0A9N8JTG8"/>
<gene>
    <name evidence="1" type="ORF">AWRI4233_LOCUS4421</name>
</gene>
<dbReference type="OrthoDB" id="3942707at2759"/>